<name>A0ABV0Q1C0_9TELE</name>
<dbReference type="EMBL" id="JAHRIO010093185">
    <property type="protein sequence ID" value="MEQ2189539.1"/>
    <property type="molecule type" value="Genomic_DNA"/>
</dbReference>
<proteinExistence type="predicted"/>
<evidence type="ECO:0000256" key="1">
    <source>
        <dbReference type="SAM" id="Phobius"/>
    </source>
</evidence>
<evidence type="ECO:0000313" key="2">
    <source>
        <dbReference type="EMBL" id="MEQ2189539.1"/>
    </source>
</evidence>
<comment type="caution">
    <text evidence="2">The sequence shown here is derived from an EMBL/GenBank/DDBJ whole genome shotgun (WGS) entry which is preliminary data.</text>
</comment>
<reference evidence="2 3" key="1">
    <citation type="submission" date="2021-06" db="EMBL/GenBank/DDBJ databases">
        <authorList>
            <person name="Palmer J.M."/>
        </authorList>
    </citation>
    <scope>NUCLEOTIDE SEQUENCE [LARGE SCALE GENOMIC DNA]</scope>
    <source>
        <strain evidence="2 3">GA_2019</strain>
        <tissue evidence="2">Muscle</tissue>
    </source>
</reference>
<evidence type="ECO:0000313" key="3">
    <source>
        <dbReference type="Proteomes" id="UP001476798"/>
    </source>
</evidence>
<accession>A0ABV0Q1C0</accession>
<sequence length="113" mass="12486">MINFSKGISFINFTELVFLSCLTVFCLSTFTASMSDPQLAISFSGTVLTSVFSVLTMSYCTLQKLIVLPEELLPAFFCGQKFLGQKEICASLFTISKAYNNPQLRNDISGNQI</sequence>
<keyword evidence="3" id="KW-1185">Reference proteome</keyword>
<organism evidence="2 3">
    <name type="scientific">Goodea atripinnis</name>
    <dbReference type="NCBI Taxonomy" id="208336"/>
    <lineage>
        <taxon>Eukaryota</taxon>
        <taxon>Metazoa</taxon>
        <taxon>Chordata</taxon>
        <taxon>Craniata</taxon>
        <taxon>Vertebrata</taxon>
        <taxon>Euteleostomi</taxon>
        <taxon>Actinopterygii</taxon>
        <taxon>Neopterygii</taxon>
        <taxon>Teleostei</taxon>
        <taxon>Neoteleostei</taxon>
        <taxon>Acanthomorphata</taxon>
        <taxon>Ovalentaria</taxon>
        <taxon>Atherinomorphae</taxon>
        <taxon>Cyprinodontiformes</taxon>
        <taxon>Goodeidae</taxon>
        <taxon>Goodea</taxon>
    </lineage>
</organism>
<keyword evidence="1" id="KW-0472">Membrane</keyword>
<protein>
    <submittedName>
        <fullName evidence="2">Uncharacterized protein</fullName>
    </submittedName>
</protein>
<gene>
    <name evidence="2" type="ORF">GOODEAATRI_026270</name>
</gene>
<keyword evidence="1" id="KW-1133">Transmembrane helix</keyword>
<keyword evidence="1" id="KW-0812">Transmembrane</keyword>
<feature type="transmembrane region" description="Helical" evidence="1">
    <location>
        <begin position="41"/>
        <end position="62"/>
    </location>
</feature>
<dbReference type="Proteomes" id="UP001476798">
    <property type="component" value="Unassembled WGS sequence"/>
</dbReference>